<organism evidence="1 2">
    <name type="scientific">Candidatus Nitrosymbiomonas proteolyticus</name>
    <dbReference type="NCBI Taxonomy" id="2608984"/>
    <lineage>
        <taxon>Bacteria</taxon>
        <taxon>Bacillati</taxon>
        <taxon>Armatimonadota</taxon>
        <taxon>Armatimonadota incertae sedis</taxon>
        <taxon>Candidatus Nitrosymbiomonas</taxon>
    </lineage>
</organism>
<evidence type="ECO:0008006" key="3">
    <source>
        <dbReference type="Google" id="ProtNLM"/>
    </source>
</evidence>
<evidence type="ECO:0000313" key="2">
    <source>
        <dbReference type="Proteomes" id="UP000662873"/>
    </source>
</evidence>
<dbReference type="InterPro" id="IPR018727">
    <property type="entry name" value="DUF2267"/>
</dbReference>
<name>A0A809S5Y9_9BACT</name>
<dbReference type="KEGG" id="npy:NPRO_20110"/>
<accession>A0A809S5Y9</accession>
<gene>
    <name evidence="1" type="ORF">NPRO_20110</name>
</gene>
<reference evidence="1" key="1">
    <citation type="journal article" name="DNA Res.">
        <title>The physiological potential of anammox bacteria as revealed by their core genome structure.</title>
        <authorList>
            <person name="Okubo T."/>
            <person name="Toyoda A."/>
            <person name="Fukuhara K."/>
            <person name="Uchiyama I."/>
            <person name="Harigaya Y."/>
            <person name="Kuroiwa M."/>
            <person name="Suzuki T."/>
            <person name="Murakami Y."/>
            <person name="Suwa Y."/>
            <person name="Takami H."/>
        </authorList>
    </citation>
    <scope>NUCLEOTIDE SEQUENCE</scope>
    <source>
        <strain evidence="1">317325-2</strain>
    </source>
</reference>
<protein>
    <recommendedName>
        <fullName evidence="3">DUF2267 domain-containing protein</fullName>
    </recommendedName>
</protein>
<dbReference type="Gene3D" id="1.10.490.110">
    <property type="entry name" value="Uncharacterized conserved protein DUF2267"/>
    <property type="match status" value="1"/>
</dbReference>
<dbReference type="Proteomes" id="UP000662873">
    <property type="component" value="Chromosome"/>
</dbReference>
<dbReference type="EMBL" id="AP021858">
    <property type="protein sequence ID" value="BBO24416.1"/>
    <property type="molecule type" value="Genomic_DNA"/>
</dbReference>
<dbReference type="Pfam" id="PF10025">
    <property type="entry name" value="DUF2267"/>
    <property type="match status" value="1"/>
</dbReference>
<evidence type="ECO:0000313" key="1">
    <source>
        <dbReference type="EMBL" id="BBO24416.1"/>
    </source>
</evidence>
<proteinExistence type="predicted"/>
<dbReference type="AlphaFoldDB" id="A0A809S5Y9"/>
<sequence>MNASLPVFESTLQKSNLWLKDLSTKMGSASSQEAYQALRTVLHALRDRLTVDESAEFAAQMPMLIRGMYFEGWNPGSEATFERSREAFLDDVVDRFDGRWKDSPEQLVRTVFGFLSERISAGEMRDVAHLLPKPVRNLWPEEIAHRR</sequence>
<dbReference type="InterPro" id="IPR038282">
    <property type="entry name" value="DUF2267_sf"/>
</dbReference>